<feature type="non-terminal residue" evidence="1">
    <location>
        <position position="1"/>
    </location>
</feature>
<organism evidence="1">
    <name type="scientific">Tetraodon nigroviridis</name>
    <name type="common">Spotted green pufferfish</name>
    <name type="synonym">Chelonodon nigroviridis</name>
    <dbReference type="NCBI Taxonomy" id="99883"/>
    <lineage>
        <taxon>Eukaryota</taxon>
        <taxon>Metazoa</taxon>
        <taxon>Chordata</taxon>
        <taxon>Craniata</taxon>
        <taxon>Vertebrata</taxon>
        <taxon>Euteleostomi</taxon>
        <taxon>Actinopterygii</taxon>
        <taxon>Neopterygii</taxon>
        <taxon>Teleostei</taxon>
        <taxon>Neoteleostei</taxon>
        <taxon>Acanthomorphata</taxon>
        <taxon>Eupercaria</taxon>
        <taxon>Tetraodontiformes</taxon>
        <taxon>Tetradontoidea</taxon>
        <taxon>Tetraodontidae</taxon>
        <taxon>Tetraodon</taxon>
    </lineage>
</organism>
<reference evidence="1" key="2">
    <citation type="submission" date="2004-02" db="EMBL/GenBank/DDBJ databases">
        <authorList>
            <consortium name="Genoscope"/>
            <consortium name="Whitehead Institute Centre for Genome Research"/>
        </authorList>
    </citation>
    <scope>NUCLEOTIDE SEQUENCE</scope>
</reference>
<dbReference type="OrthoDB" id="10423956at2759"/>
<dbReference type="EMBL" id="CAAE01008447">
    <property type="protein sequence ID" value="CAF91336.1"/>
    <property type="molecule type" value="Genomic_DNA"/>
</dbReference>
<dbReference type="KEGG" id="tng:GSTEN00006014G001"/>
<gene>
    <name evidence="1" type="ORF">GSTENG00006014001</name>
</gene>
<dbReference type="AlphaFoldDB" id="Q4T6Z6"/>
<name>Q4T6Z6_TETNG</name>
<sequence length="134" mass="15360">APSCWKRHSSSPNCPWMVGRSCSRRTFWYHFLFIAVFLGKIVREPTPLTKKQPHTWGNGLRMLHCWHETRPMVVLTSSSPNKPSSRCPKQSERGFIRENDFTPVLSSPVLVTSAEYQSVPEVFAGEKWLLCCPP</sequence>
<proteinExistence type="predicted"/>
<reference evidence="1" key="1">
    <citation type="journal article" date="2004" name="Nature">
        <title>Genome duplication in the teleost fish Tetraodon nigroviridis reveals the early vertebrate proto-karyotype.</title>
        <authorList>
            <person name="Jaillon O."/>
            <person name="Aury J.-M."/>
            <person name="Brunet F."/>
            <person name="Petit J.-L."/>
            <person name="Stange-Thomann N."/>
            <person name="Mauceli E."/>
            <person name="Bouneau L."/>
            <person name="Fischer C."/>
            <person name="Ozouf-Costaz C."/>
            <person name="Bernot A."/>
            <person name="Nicaud S."/>
            <person name="Jaffe D."/>
            <person name="Fisher S."/>
            <person name="Lutfalla G."/>
            <person name="Dossat C."/>
            <person name="Segurens B."/>
            <person name="Dasilva C."/>
            <person name="Salanoubat M."/>
            <person name="Levy M."/>
            <person name="Boudet N."/>
            <person name="Castellano S."/>
            <person name="Anthouard V."/>
            <person name="Jubin C."/>
            <person name="Castelli V."/>
            <person name="Katinka M."/>
            <person name="Vacherie B."/>
            <person name="Biemont C."/>
            <person name="Skalli Z."/>
            <person name="Cattolico L."/>
            <person name="Poulain J."/>
            <person name="De Berardinis V."/>
            <person name="Cruaud C."/>
            <person name="Duprat S."/>
            <person name="Brottier P."/>
            <person name="Coutanceau J.-P."/>
            <person name="Gouzy J."/>
            <person name="Parra G."/>
            <person name="Lardier G."/>
            <person name="Chapple C."/>
            <person name="McKernan K.J."/>
            <person name="McEwan P."/>
            <person name="Bosak S."/>
            <person name="Kellis M."/>
            <person name="Volff J.-N."/>
            <person name="Guigo R."/>
            <person name="Zody M.C."/>
            <person name="Mesirov J."/>
            <person name="Lindblad-Toh K."/>
            <person name="Birren B."/>
            <person name="Nusbaum C."/>
            <person name="Kahn D."/>
            <person name="Robinson-Rechavi M."/>
            <person name="Laudet V."/>
            <person name="Schachter V."/>
            <person name="Quetier F."/>
            <person name="Saurin W."/>
            <person name="Scarpelli C."/>
            <person name="Wincker P."/>
            <person name="Lander E.S."/>
            <person name="Weissenbach J."/>
            <person name="Roest Crollius H."/>
        </authorList>
    </citation>
    <scope>NUCLEOTIDE SEQUENCE [LARGE SCALE GENOMIC DNA]</scope>
</reference>
<protein>
    <submittedName>
        <fullName evidence="1">Chromosome undetermined SCAF8447, whole genome shotgun sequence</fullName>
    </submittedName>
</protein>
<evidence type="ECO:0000313" key="1">
    <source>
        <dbReference type="EMBL" id="CAF91336.1"/>
    </source>
</evidence>
<accession>Q4T6Z6</accession>